<dbReference type="InterPro" id="IPR013783">
    <property type="entry name" value="Ig-like_fold"/>
</dbReference>
<dbReference type="InterPro" id="IPR014756">
    <property type="entry name" value="Ig_E-set"/>
</dbReference>
<reference evidence="1 2" key="1">
    <citation type="submission" date="2017-08" db="EMBL/GenBank/DDBJ databases">
        <title>Infants hospitalized years apart are colonized by the same room-sourced microbial strains.</title>
        <authorList>
            <person name="Brooks B."/>
            <person name="Olm M.R."/>
            <person name="Firek B.A."/>
            <person name="Baker R."/>
            <person name="Thomas B.C."/>
            <person name="Morowitz M.J."/>
            <person name="Banfield J.F."/>
        </authorList>
    </citation>
    <scope>NUCLEOTIDE SEQUENCE [LARGE SCALE GENOMIC DNA]</scope>
    <source>
        <strain evidence="1">S2_003_000_R2_4</strain>
    </source>
</reference>
<dbReference type="InterPro" id="IPR050583">
    <property type="entry name" value="Mycobacterial_A85_antigen"/>
</dbReference>
<dbReference type="AlphaFoldDB" id="A0A2W5V8L2"/>
<comment type="caution">
    <text evidence="1">The sequence shown here is derived from an EMBL/GenBank/DDBJ whole genome shotgun (WGS) entry which is preliminary data.</text>
</comment>
<gene>
    <name evidence="1" type="ORF">DI526_04695</name>
</gene>
<dbReference type="GO" id="GO:0016747">
    <property type="term" value="F:acyltransferase activity, transferring groups other than amino-acyl groups"/>
    <property type="evidence" value="ECO:0007669"/>
    <property type="project" value="TreeGrafter"/>
</dbReference>
<dbReference type="PANTHER" id="PTHR48098">
    <property type="entry name" value="ENTEROCHELIN ESTERASE-RELATED"/>
    <property type="match status" value="1"/>
</dbReference>
<dbReference type="Gene3D" id="2.60.40.10">
    <property type="entry name" value="Immunoglobulins"/>
    <property type="match status" value="1"/>
</dbReference>
<dbReference type="EMBL" id="QFQZ01000009">
    <property type="protein sequence ID" value="PZR36120.1"/>
    <property type="molecule type" value="Genomic_DNA"/>
</dbReference>
<dbReference type="Gene3D" id="3.40.50.1820">
    <property type="entry name" value="alpha/beta hydrolase"/>
    <property type="match status" value="1"/>
</dbReference>
<organism evidence="1 2">
    <name type="scientific">Caulobacter segnis</name>
    <dbReference type="NCBI Taxonomy" id="88688"/>
    <lineage>
        <taxon>Bacteria</taxon>
        <taxon>Pseudomonadati</taxon>
        <taxon>Pseudomonadota</taxon>
        <taxon>Alphaproteobacteria</taxon>
        <taxon>Caulobacterales</taxon>
        <taxon>Caulobacteraceae</taxon>
        <taxon>Caulobacter</taxon>
    </lineage>
</organism>
<sequence length="386" mass="41618">MILAAAPALAAPDLDACSTRGPTQAPLEYKPVDLLPDGKVVFRLCAPEAASARVVSGDIDSVPTGYDGGPQGLAMTRDDRGYWAATTAKPVSPGVHVYGFSIAGTVIADPQSQSPANEARGARSTFYIPSPGLAFGAYRPDIAHGVVSTVEYASKSTDSLRRAQVYTPPGYEGGGDRRYPVLYLVHGVGDSELSWVQKGRAAYILDNLIADGKAPPMIVVMPFGHTPGRPGVDNRFNSDFRDDLINDLIPAIDARFRTEPRPARRAMAGLSMGGLHTINFGLTRPDIFGPIGIFSIGFIGDENLARFEKNDMDALRRRAAARTFVYYTIGKTDPVMPLVGPTRRLFDAAGLKYQYVETEGGHEWSVWRADLRDFATKVFPSAPGKP</sequence>
<evidence type="ECO:0000313" key="2">
    <source>
        <dbReference type="Proteomes" id="UP000249393"/>
    </source>
</evidence>
<protein>
    <submittedName>
        <fullName evidence="1">Esterase</fullName>
    </submittedName>
</protein>
<dbReference type="SUPFAM" id="SSF53474">
    <property type="entry name" value="alpha/beta-Hydrolases"/>
    <property type="match status" value="1"/>
</dbReference>
<dbReference type="SUPFAM" id="SSF81296">
    <property type="entry name" value="E set domains"/>
    <property type="match status" value="1"/>
</dbReference>
<dbReference type="Pfam" id="PF00756">
    <property type="entry name" value="Esterase"/>
    <property type="match status" value="1"/>
</dbReference>
<dbReference type="InterPro" id="IPR029058">
    <property type="entry name" value="AB_hydrolase_fold"/>
</dbReference>
<dbReference type="Proteomes" id="UP000249393">
    <property type="component" value="Unassembled WGS sequence"/>
</dbReference>
<dbReference type="InterPro" id="IPR000801">
    <property type="entry name" value="Esterase-like"/>
</dbReference>
<accession>A0A2W5V8L2</accession>
<proteinExistence type="predicted"/>
<dbReference type="PANTHER" id="PTHR48098:SF1">
    <property type="entry name" value="DIACYLGLYCEROL ACYLTRANSFERASE_MYCOLYLTRANSFERASE AG85A"/>
    <property type="match status" value="1"/>
</dbReference>
<name>A0A2W5V8L2_9CAUL</name>
<evidence type="ECO:0000313" key="1">
    <source>
        <dbReference type="EMBL" id="PZR36120.1"/>
    </source>
</evidence>